<dbReference type="AlphaFoldDB" id="A0A1G8DBT5"/>
<evidence type="ECO:0000259" key="3">
    <source>
        <dbReference type="PROSITE" id="PS50975"/>
    </source>
</evidence>
<protein>
    <submittedName>
        <fullName evidence="4">Glutathione synthase/RimK-type ligase, ATP-grasp superfamily</fullName>
    </submittedName>
</protein>
<evidence type="ECO:0000313" key="5">
    <source>
        <dbReference type="Proteomes" id="UP000199492"/>
    </source>
</evidence>
<dbReference type="GO" id="GO:0046872">
    <property type="term" value="F:metal ion binding"/>
    <property type="evidence" value="ECO:0007669"/>
    <property type="project" value="InterPro"/>
</dbReference>
<evidence type="ECO:0000256" key="1">
    <source>
        <dbReference type="PROSITE-ProRule" id="PRU00409"/>
    </source>
</evidence>
<feature type="domain" description="ATP-grasp" evidence="3">
    <location>
        <begin position="96"/>
        <end position="294"/>
    </location>
</feature>
<accession>A0A1G8DBT5</accession>
<keyword evidence="5" id="KW-1185">Reference proteome</keyword>
<dbReference type="InterPro" id="IPR011761">
    <property type="entry name" value="ATP-grasp"/>
</dbReference>
<proteinExistence type="predicted"/>
<dbReference type="SUPFAM" id="SSF56059">
    <property type="entry name" value="Glutathione synthetase ATP-binding domain-like"/>
    <property type="match status" value="1"/>
</dbReference>
<dbReference type="GO" id="GO:0005737">
    <property type="term" value="C:cytoplasm"/>
    <property type="evidence" value="ECO:0007669"/>
    <property type="project" value="TreeGrafter"/>
</dbReference>
<dbReference type="InterPro" id="IPR013815">
    <property type="entry name" value="ATP_grasp_subdomain_1"/>
</dbReference>
<dbReference type="PROSITE" id="PS50975">
    <property type="entry name" value="ATP_GRASP"/>
    <property type="match status" value="1"/>
</dbReference>
<dbReference type="GO" id="GO:0009432">
    <property type="term" value="P:SOS response"/>
    <property type="evidence" value="ECO:0007669"/>
    <property type="project" value="TreeGrafter"/>
</dbReference>
<feature type="compositionally biased region" description="Low complexity" evidence="2">
    <location>
        <begin position="348"/>
        <end position="360"/>
    </location>
</feature>
<keyword evidence="4" id="KW-0436">Ligase</keyword>
<dbReference type="PANTHER" id="PTHR21621">
    <property type="entry name" value="RIBOSOMAL PROTEIN S6 MODIFICATION PROTEIN"/>
    <property type="match status" value="1"/>
</dbReference>
<name>A0A1G8DBT5_9FLAO</name>
<dbReference type="GO" id="GO:0005524">
    <property type="term" value="F:ATP binding"/>
    <property type="evidence" value="ECO:0007669"/>
    <property type="project" value="UniProtKB-UniRule"/>
</dbReference>
<dbReference type="PANTHER" id="PTHR21621:SF0">
    <property type="entry name" value="BETA-CITRYLGLUTAMATE SYNTHASE B-RELATED"/>
    <property type="match status" value="1"/>
</dbReference>
<dbReference type="STRING" id="262004.SAMN04489796_103170"/>
<dbReference type="Gene3D" id="3.30.1490.20">
    <property type="entry name" value="ATP-grasp fold, A domain"/>
    <property type="match status" value="1"/>
</dbReference>
<feature type="region of interest" description="Disordered" evidence="2">
    <location>
        <begin position="319"/>
        <end position="410"/>
    </location>
</feature>
<evidence type="ECO:0000256" key="2">
    <source>
        <dbReference type="SAM" id="MobiDB-lite"/>
    </source>
</evidence>
<dbReference type="GO" id="GO:0018169">
    <property type="term" value="F:ribosomal S6-glutamic acid ligase activity"/>
    <property type="evidence" value="ECO:0007669"/>
    <property type="project" value="TreeGrafter"/>
</dbReference>
<gene>
    <name evidence="4" type="ORF">SAMN04489796_103170</name>
</gene>
<dbReference type="Proteomes" id="UP000199492">
    <property type="component" value="Unassembled WGS sequence"/>
</dbReference>
<feature type="compositionally biased region" description="Basic residues" evidence="2">
    <location>
        <begin position="321"/>
        <end position="347"/>
    </location>
</feature>
<evidence type="ECO:0000313" key="4">
    <source>
        <dbReference type="EMBL" id="SDH55145.1"/>
    </source>
</evidence>
<dbReference type="EMBL" id="FNCZ01000003">
    <property type="protein sequence ID" value="SDH55145.1"/>
    <property type="molecule type" value="Genomic_DNA"/>
</dbReference>
<dbReference type="OrthoDB" id="108548at2"/>
<organism evidence="4 5">
    <name type="scientific">Winogradskyella thalassocola</name>
    <dbReference type="NCBI Taxonomy" id="262004"/>
    <lineage>
        <taxon>Bacteria</taxon>
        <taxon>Pseudomonadati</taxon>
        <taxon>Bacteroidota</taxon>
        <taxon>Flavobacteriia</taxon>
        <taxon>Flavobacteriales</taxon>
        <taxon>Flavobacteriaceae</taxon>
        <taxon>Winogradskyella</taxon>
    </lineage>
</organism>
<feature type="compositionally biased region" description="Low complexity" evidence="2">
    <location>
        <begin position="368"/>
        <end position="390"/>
    </location>
</feature>
<feature type="compositionally biased region" description="Basic residues" evidence="2">
    <location>
        <begin position="391"/>
        <end position="410"/>
    </location>
</feature>
<sequence>MRKIGILFGQEDTFPWAFIDRVNEKIKAQGIEDMVAEAVSIDTVEQAKSDEYAVIVDRISQDVPFYRAYLKNAAITGTAVINNPFWWSADEKFFNNALAESIGVPVPKTFILPSSHRPPDTDANSFRNMKFPFDWEKMFKTIGFPAYMKPHDGGGWKSVYRVESPEDLWEKHGETENLVMMLQEEINFTEYFRCYALGTDKIHIMQYEPRNPHHLRYVLDGDPVDKKILDLVEDYCIKLNKALGYDFNTVEFAVRDGIPYAIDFCNPAPDADINSVGQENFDWIVENAADMAIAKAKKYKKGQMNLTWGSFVTDQIAAPKAPKKKTSTKKASSKKAPVKKAAVKKTSTKAVSSKKTAPAKAKVEKAPAKTVASEASTTPKPVVKKAPAPKVAKKKASAKKAATKTKAAKK</sequence>
<keyword evidence="1" id="KW-0547">Nucleotide-binding</keyword>
<keyword evidence="1" id="KW-0067">ATP-binding</keyword>
<reference evidence="5" key="1">
    <citation type="submission" date="2016-10" db="EMBL/GenBank/DDBJ databases">
        <authorList>
            <person name="Varghese N."/>
            <person name="Submissions S."/>
        </authorList>
    </citation>
    <scope>NUCLEOTIDE SEQUENCE [LARGE SCALE GENOMIC DNA]</scope>
    <source>
        <strain evidence="5">DSM 15363</strain>
    </source>
</reference>